<gene>
    <name evidence="5" type="ORF">RM445_03165</name>
</gene>
<dbReference type="InterPro" id="IPR050204">
    <property type="entry name" value="AraC_XylS_family_regulators"/>
</dbReference>
<dbReference type="InterPro" id="IPR018060">
    <property type="entry name" value="HTH_AraC"/>
</dbReference>
<dbReference type="PANTHER" id="PTHR46796:SF6">
    <property type="entry name" value="ARAC SUBFAMILY"/>
    <property type="match status" value="1"/>
</dbReference>
<keyword evidence="3" id="KW-0804">Transcription</keyword>
<dbReference type="Gene3D" id="1.10.10.60">
    <property type="entry name" value="Homeodomain-like"/>
    <property type="match status" value="1"/>
</dbReference>
<dbReference type="Pfam" id="PF12833">
    <property type="entry name" value="HTH_18"/>
    <property type="match status" value="1"/>
</dbReference>
<dbReference type="SUPFAM" id="SSF46689">
    <property type="entry name" value="Homeodomain-like"/>
    <property type="match status" value="1"/>
</dbReference>
<accession>A0ABU2N434</accession>
<evidence type="ECO:0000256" key="1">
    <source>
        <dbReference type="ARBA" id="ARBA00023015"/>
    </source>
</evidence>
<dbReference type="Pfam" id="PF14525">
    <property type="entry name" value="AraC_binding_2"/>
    <property type="match status" value="1"/>
</dbReference>
<protein>
    <submittedName>
        <fullName evidence="5">Helix-turn-helix domain-containing protein</fullName>
    </submittedName>
</protein>
<evidence type="ECO:0000313" key="5">
    <source>
        <dbReference type="EMBL" id="MDT0348520.1"/>
    </source>
</evidence>
<dbReference type="Proteomes" id="UP001183202">
    <property type="component" value="Unassembled WGS sequence"/>
</dbReference>
<keyword evidence="1" id="KW-0805">Transcription regulation</keyword>
<organism evidence="5 6">
    <name type="scientific">Pseudonocardia charpentierae</name>
    <dbReference type="NCBI Taxonomy" id="3075545"/>
    <lineage>
        <taxon>Bacteria</taxon>
        <taxon>Bacillati</taxon>
        <taxon>Actinomycetota</taxon>
        <taxon>Actinomycetes</taxon>
        <taxon>Pseudonocardiales</taxon>
        <taxon>Pseudonocardiaceae</taxon>
        <taxon>Pseudonocardia</taxon>
    </lineage>
</organism>
<keyword evidence="2" id="KW-0238">DNA-binding</keyword>
<dbReference type="InterPro" id="IPR035418">
    <property type="entry name" value="AraC-bd_2"/>
</dbReference>
<sequence length="324" mass="35963">MDLVSVDGLPPRYRLSAWQELVSRAFVPVEVTGDPHALFRGRIESTELGPLRVSEVTSDVQRVRRTPQVISSSDPQCYLITMALREDAVVVQDGRKAALTPGDITICDTTRPYEFASRAPFRALVITCPRRFMRLTSRDVQRLTATSFSGRRGVGALVSPFLSGLLARLADCDGCSVVHLADNVIDLLRTMFEQNLRNAEPVPDLRQGLLTRALRFVEDNLHDPALGPAAIAASLHISTRYLHKLFEAEGTTACAWIRARRLEHCRRDLADPALAARSVSAVGARWGLPDASRFSRLFREAFQVSPREYRLHHGDRLSLAARGA</sequence>
<dbReference type="EMBL" id="JAVREJ010000002">
    <property type="protein sequence ID" value="MDT0348520.1"/>
    <property type="molecule type" value="Genomic_DNA"/>
</dbReference>
<dbReference type="RefSeq" id="WP_311554448.1">
    <property type="nucleotide sequence ID" value="NZ_JAVREJ010000002.1"/>
</dbReference>
<keyword evidence="6" id="KW-1185">Reference proteome</keyword>
<dbReference type="PANTHER" id="PTHR46796">
    <property type="entry name" value="HTH-TYPE TRANSCRIPTIONAL ACTIVATOR RHAS-RELATED"/>
    <property type="match status" value="1"/>
</dbReference>
<dbReference type="InterPro" id="IPR009057">
    <property type="entry name" value="Homeodomain-like_sf"/>
</dbReference>
<evidence type="ECO:0000256" key="2">
    <source>
        <dbReference type="ARBA" id="ARBA00023125"/>
    </source>
</evidence>
<reference evidence="6" key="1">
    <citation type="submission" date="2023-07" db="EMBL/GenBank/DDBJ databases">
        <title>30 novel species of actinomycetes from the DSMZ collection.</title>
        <authorList>
            <person name="Nouioui I."/>
        </authorList>
    </citation>
    <scope>NUCLEOTIDE SEQUENCE [LARGE SCALE GENOMIC DNA]</scope>
    <source>
        <strain evidence="6">DSM 45834</strain>
    </source>
</reference>
<proteinExistence type="predicted"/>
<evidence type="ECO:0000313" key="6">
    <source>
        <dbReference type="Proteomes" id="UP001183202"/>
    </source>
</evidence>
<evidence type="ECO:0000259" key="4">
    <source>
        <dbReference type="PROSITE" id="PS01124"/>
    </source>
</evidence>
<feature type="domain" description="HTH araC/xylS-type" evidence="4">
    <location>
        <begin position="211"/>
        <end position="312"/>
    </location>
</feature>
<dbReference type="PROSITE" id="PS01124">
    <property type="entry name" value="HTH_ARAC_FAMILY_2"/>
    <property type="match status" value="1"/>
</dbReference>
<name>A0ABU2N434_9PSEU</name>
<dbReference type="SMART" id="SM00342">
    <property type="entry name" value="HTH_ARAC"/>
    <property type="match status" value="1"/>
</dbReference>
<evidence type="ECO:0000256" key="3">
    <source>
        <dbReference type="ARBA" id="ARBA00023163"/>
    </source>
</evidence>
<comment type="caution">
    <text evidence="5">The sequence shown here is derived from an EMBL/GenBank/DDBJ whole genome shotgun (WGS) entry which is preliminary data.</text>
</comment>